<dbReference type="Proteomes" id="UP000030060">
    <property type="component" value="Unassembled WGS sequence"/>
</dbReference>
<name>A0A0A1YT84_PSEFL</name>
<gene>
    <name evidence="1" type="ORF">K814_0131300</name>
</gene>
<sequence length="113" mass="12519">MKIVTMVHVHLNRIGSTRGGFGSHKRLTTYAEASDAEIETLRDLVISIAEQNGEAPGSLNDLRHERQSGHPAQVKVFNIHAPSTSFSEPYAYCEAFPALKADNRIFKLEELPS</sequence>
<reference evidence="1 2" key="1">
    <citation type="journal article" date="2013" name="Genome Announc.">
        <title>Draft Genome Sequence of Pseudomonas fluorescens LMG 5329, a White Line-Inducing Principle-Producing Bioindicator for the Mushroom Pathogen Pseudomonas tolaasii.</title>
        <authorList>
            <person name="Ghequire M.G."/>
            <person name="Rokni-Zadeh H."/>
            <person name="Zarrineh P."/>
            <person name="De Mot R."/>
        </authorList>
    </citation>
    <scope>NUCLEOTIDE SEQUENCE [LARGE SCALE GENOMIC DNA]</scope>
    <source>
        <strain evidence="1 2">LMG 5329</strain>
    </source>
</reference>
<evidence type="ECO:0000313" key="2">
    <source>
        <dbReference type="Proteomes" id="UP000030060"/>
    </source>
</evidence>
<evidence type="ECO:0000313" key="1">
    <source>
        <dbReference type="EMBL" id="KGE64076.1"/>
    </source>
</evidence>
<protein>
    <submittedName>
        <fullName evidence="1">Uncharacterized protein</fullName>
    </submittedName>
</protein>
<dbReference type="EMBL" id="ASGY01000250">
    <property type="protein sequence ID" value="KGE64076.1"/>
    <property type="molecule type" value="Genomic_DNA"/>
</dbReference>
<accession>A0A0A1YT84</accession>
<dbReference type="OrthoDB" id="6905924at2"/>
<organism evidence="1 2">
    <name type="scientific">Pseudomonas fluorescens LMG 5329</name>
    <dbReference type="NCBI Taxonomy" id="1324332"/>
    <lineage>
        <taxon>Bacteria</taxon>
        <taxon>Pseudomonadati</taxon>
        <taxon>Pseudomonadota</taxon>
        <taxon>Gammaproteobacteria</taxon>
        <taxon>Pseudomonadales</taxon>
        <taxon>Pseudomonadaceae</taxon>
        <taxon>Pseudomonas</taxon>
    </lineage>
</organism>
<dbReference type="AlphaFoldDB" id="A0A0A1YT84"/>
<dbReference type="RefSeq" id="WP_038851389.1">
    <property type="nucleotide sequence ID" value="NZ_ASGY01000250.1"/>
</dbReference>
<proteinExistence type="predicted"/>
<comment type="caution">
    <text evidence="1">The sequence shown here is derived from an EMBL/GenBank/DDBJ whole genome shotgun (WGS) entry which is preliminary data.</text>
</comment>